<dbReference type="InterPro" id="IPR021124">
    <property type="entry name" value="CRISPR-assoc_prot_Cas5"/>
</dbReference>
<evidence type="ECO:0000256" key="1">
    <source>
        <dbReference type="ARBA" id="ARBA00023118"/>
    </source>
</evidence>
<dbReference type="InterPro" id="IPR013422">
    <property type="entry name" value="CRISPR-assoc_prot_Cas5_N"/>
</dbReference>
<protein>
    <submittedName>
        <fullName evidence="2">Type I-E CRISPR-associated protein Cas5/CasD</fullName>
    </submittedName>
</protein>
<evidence type="ECO:0000313" key="3">
    <source>
        <dbReference type="EMBL" id="MDY5146603.1"/>
    </source>
</evidence>
<dbReference type="AlphaFoldDB" id="A0AAW9HMT8"/>
<dbReference type="NCBIfam" id="TIGR01868">
    <property type="entry name" value="casD_Cas5e"/>
    <property type="match status" value="1"/>
</dbReference>
<dbReference type="Proteomes" id="UP001284901">
    <property type="component" value="Unassembled WGS sequence"/>
</dbReference>
<evidence type="ECO:0000313" key="5">
    <source>
        <dbReference type="Proteomes" id="UP001288320"/>
    </source>
</evidence>
<comment type="caution">
    <text evidence="2">The sequence shown here is derived from an EMBL/GenBank/DDBJ whole genome shotgun (WGS) entry which is preliminary data.</text>
</comment>
<dbReference type="GO" id="GO:0043571">
    <property type="term" value="P:maintenance of CRISPR repeat elements"/>
    <property type="evidence" value="ECO:0007669"/>
    <property type="project" value="InterPro"/>
</dbReference>
<dbReference type="GO" id="GO:0051607">
    <property type="term" value="P:defense response to virus"/>
    <property type="evidence" value="ECO:0007669"/>
    <property type="project" value="UniProtKB-KW"/>
</dbReference>
<dbReference type="Pfam" id="PF09704">
    <property type="entry name" value="Cas_Cas5d"/>
    <property type="match status" value="1"/>
</dbReference>
<evidence type="ECO:0000313" key="2">
    <source>
        <dbReference type="EMBL" id="MDY5140797.1"/>
    </source>
</evidence>
<reference evidence="2 4" key="1">
    <citation type="submission" date="2023-10" db="EMBL/GenBank/DDBJ databases">
        <title>Whole Genome based description of the genera Actinobaculum and Actinotignum reveals a complex phylogenetic relationship within the species included in the genus Actinotignum.</title>
        <authorList>
            <person name="Jensen C.S."/>
            <person name="Dargis R."/>
            <person name="Kemp M."/>
            <person name="Christensen J.J."/>
        </authorList>
    </citation>
    <scope>NUCLEOTIDE SEQUENCE</scope>
    <source>
        <strain evidence="3 4">SLA_B089</strain>
        <strain evidence="2">SLA_B245</strain>
    </source>
</reference>
<dbReference type="RefSeq" id="WP_087071088.1">
    <property type="nucleotide sequence ID" value="NZ_CAUPFC010000006.1"/>
</dbReference>
<accession>A0AAW9HMT8</accession>
<gene>
    <name evidence="2" type="primary">cas5e</name>
    <name evidence="2" type="ORF">R6G74_05660</name>
    <name evidence="3" type="ORF">R6P33_06175</name>
</gene>
<evidence type="ECO:0000313" key="4">
    <source>
        <dbReference type="Proteomes" id="UP001284901"/>
    </source>
</evidence>
<dbReference type="NCBIfam" id="TIGR02593">
    <property type="entry name" value="CRISPR_cas5"/>
    <property type="match status" value="1"/>
</dbReference>
<sequence>MSNPTFLRLAGPVQSWAGPRVTGNVVNSEPRPTRSGLLGLLAGALGAPREEWPEWLEGADFAVRVDRPGCFINEFQTINPRATKSGLRNDELKFRTRQLWIRKQSDSDKNLAFTPDQQNSNAVIRRTYLAGAEFLVRVTCPGHQEEVDAALRSPAFVTYLGKKAFAPSFPFYLGRGEDDMLNRIPVCDPSFEKPKKQVWTYSRAPHMPDSGPGALPGTASMVDVVTERKEWLNRVAELLER</sequence>
<dbReference type="EMBL" id="JAWNFY010000015">
    <property type="protein sequence ID" value="MDY5146603.1"/>
    <property type="molecule type" value="Genomic_DNA"/>
</dbReference>
<dbReference type="Proteomes" id="UP001288320">
    <property type="component" value="Unassembled WGS sequence"/>
</dbReference>
<dbReference type="InterPro" id="IPR010147">
    <property type="entry name" value="CRISPR-assoc_prot_CasD"/>
</dbReference>
<dbReference type="GO" id="GO:0003723">
    <property type="term" value="F:RNA binding"/>
    <property type="evidence" value="ECO:0007669"/>
    <property type="project" value="InterPro"/>
</dbReference>
<organism evidence="2 5">
    <name type="scientific">Actinotignum timonense</name>
    <dbReference type="NCBI Taxonomy" id="1870995"/>
    <lineage>
        <taxon>Bacteria</taxon>
        <taxon>Bacillati</taxon>
        <taxon>Actinomycetota</taxon>
        <taxon>Actinomycetes</taxon>
        <taxon>Actinomycetales</taxon>
        <taxon>Actinomycetaceae</taxon>
        <taxon>Actinotignum</taxon>
    </lineage>
</organism>
<keyword evidence="4" id="KW-1185">Reference proteome</keyword>
<name>A0AAW9HMT8_9ACTO</name>
<dbReference type="EMBL" id="JAWNFV010000010">
    <property type="protein sequence ID" value="MDY5140797.1"/>
    <property type="molecule type" value="Genomic_DNA"/>
</dbReference>
<proteinExistence type="predicted"/>
<dbReference type="Gene3D" id="3.30.70.2660">
    <property type="match status" value="1"/>
</dbReference>
<dbReference type="GeneID" id="92813784"/>
<keyword evidence="1" id="KW-0051">Antiviral defense</keyword>